<dbReference type="GO" id="GO:0004414">
    <property type="term" value="F:homoserine O-acetyltransferase activity"/>
    <property type="evidence" value="ECO:0007669"/>
    <property type="project" value="TreeGrafter"/>
</dbReference>
<dbReference type="HAMAP" id="MF_00296">
    <property type="entry name" value="MetX_acyltransf"/>
    <property type="match status" value="1"/>
</dbReference>
<dbReference type="InterPro" id="IPR008220">
    <property type="entry name" value="HAT_MetX-like"/>
</dbReference>
<keyword evidence="1 4" id="KW-0012">Acyltransferase</keyword>
<evidence type="ECO:0000256" key="1">
    <source>
        <dbReference type="HAMAP-Rule" id="MF_00296"/>
    </source>
</evidence>
<dbReference type="EC" id="2.3.1.-" evidence="1"/>
<dbReference type="AlphaFoldDB" id="H5T842"/>
<reference evidence="4 5" key="2">
    <citation type="journal article" date="2017" name="Antonie Van Leeuwenhoek">
        <title>Rhizobium rhizosphaerae sp. nov., a novel species isolated from rice rhizosphere.</title>
        <authorList>
            <person name="Zhao J.J."/>
            <person name="Zhang J."/>
            <person name="Zhang R.J."/>
            <person name="Zhang C.W."/>
            <person name="Yin H.Q."/>
            <person name="Zhang X.X."/>
        </authorList>
    </citation>
    <scope>NUCLEOTIDE SEQUENCE [LARGE SCALE GENOMIC DNA]</scope>
    <source>
        <strain evidence="4 5">ACAM 611</strain>
    </source>
</reference>
<dbReference type="Proteomes" id="UP000053586">
    <property type="component" value="Unassembled WGS sequence"/>
</dbReference>
<dbReference type="RefSeq" id="WP_006002724.1">
    <property type="nucleotide sequence ID" value="NZ_BAET01000004.1"/>
</dbReference>
<keyword evidence="1" id="KW-0963">Cytoplasm</keyword>
<dbReference type="PANTHER" id="PTHR32268">
    <property type="entry name" value="HOMOSERINE O-ACETYLTRANSFERASE"/>
    <property type="match status" value="1"/>
</dbReference>
<comment type="subcellular location">
    <subcellularLocation>
        <location evidence="1">Cytoplasm</location>
    </subcellularLocation>
</comment>
<evidence type="ECO:0000313" key="4">
    <source>
        <dbReference type="EMBL" id="GAB54469.1"/>
    </source>
</evidence>
<dbReference type="NCBIfam" id="NF005262">
    <property type="entry name" value="PRK06765.1"/>
    <property type="match status" value="1"/>
</dbReference>
<dbReference type="PANTHER" id="PTHR32268:SF11">
    <property type="entry name" value="HOMOSERINE O-ACETYLTRANSFERASE"/>
    <property type="match status" value="1"/>
</dbReference>
<dbReference type="PIRSF" id="PIRSF000443">
    <property type="entry name" value="Homoser_Ac_trans"/>
    <property type="match status" value="1"/>
</dbReference>
<accession>H5T842</accession>
<dbReference type="GO" id="GO:0009086">
    <property type="term" value="P:methionine biosynthetic process"/>
    <property type="evidence" value="ECO:0007669"/>
    <property type="project" value="TreeGrafter"/>
</dbReference>
<feature type="chain" id="PRO_5003598677" description="Probable acyltransferase" evidence="3">
    <location>
        <begin position="22"/>
        <end position="411"/>
    </location>
</feature>
<feature type="active site" evidence="2">
    <location>
        <position position="380"/>
    </location>
</feature>
<keyword evidence="1" id="KW-0028">Amino-acid biosynthesis</keyword>
<dbReference type="EMBL" id="BAET01000004">
    <property type="protein sequence ID" value="GAB54469.1"/>
    <property type="molecule type" value="Genomic_DNA"/>
</dbReference>
<dbReference type="Gene3D" id="1.10.1740.110">
    <property type="match status" value="1"/>
</dbReference>
<feature type="signal peptide" evidence="3">
    <location>
        <begin position="1"/>
        <end position="21"/>
    </location>
</feature>
<feature type="active site" description="Nucleophile" evidence="2">
    <location>
        <position position="179"/>
    </location>
</feature>
<comment type="caution">
    <text evidence="4">The sequence shown here is derived from an EMBL/GenBank/DDBJ whole genome shotgun (WGS) entry which is preliminary data.</text>
</comment>
<dbReference type="InterPro" id="IPR029058">
    <property type="entry name" value="AB_hydrolase_fold"/>
</dbReference>
<comment type="similarity">
    <text evidence="1">Belongs to the AB hydrolase superfamily. MetX family.</text>
</comment>
<evidence type="ECO:0000256" key="2">
    <source>
        <dbReference type="PIRSR" id="PIRSR000443-1"/>
    </source>
</evidence>
<feature type="active site" evidence="1 2">
    <location>
        <position position="347"/>
    </location>
</feature>
<evidence type="ECO:0000313" key="5">
    <source>
        <dbReference type="Proteomes" id="UP000053586"/>
    </source>
</evidence>
<keyword evidence="3" id="KW-0732">Signal</keyword>
<sequence length="411" mass="45135">MFSLIGIVLLAFTFASTPLHAKENQSLMIVIKQTHSIDTFTTFGGQTIENVKVGWESYGELNEDKSNVILITHYFTGNSHAAGKYHIDDAEPGYWDAIIGPNKAIDTNRFFVISVDSLVNIGAFDENVITTGPASINPKTQKPYGLTFPVVTMRDFVNTQKSVLESLGIQKLYAVAGPSMGSMQAIEWASAYPQWVERLISVIGSGSADAWTSAYLEQWTVPITMDINFNGGDYYNLPKEQWPTLGLTHALAMITQSALHPNFFIQIGAQIGYTPLEEDALQSISAKPSIVNWLMGRAAERAHLMDANHLLYLVRANQLFVTGMQGTLEEGLKQITAKVLLIPATTDLLLMPYHAEKIDSILRANEQSSQLEYLSGDLGHLEGVAGIVKHANTIRAFLNDEAPKAANSDNE</sequence>
<dbReference type="GO" id="GO:0005737">
    <property type="term" value="C:cytoplasm"/>
    <property type="evidence" value="ECO:0007669"/>
    <property type="project" value="UniProtKB-SubCell"/>
</dbReference>
<comment type="subunit">
    <text evidence="1">Homodimer.</text>
</comment>
<dbReference type="eggNOG" id="COG2021">
    <property type="taxonomic scope" value="Bacteria"/>
</dbReference>
<keyword evidence="1 4" id="KW-0808">Transferase</keyword>
<dbReference type="Gene3D" id="3.40.50.1820">
    <property type="entry name" value="alpha/beta hydrolase"/>
    <property type="match status" value="1"/>
</dbReference>
<reference evidence="4 5" key="1">
    <citation type="journal article" date="2012" name="J. Bacteriol.">
        <title>Genome sequence of proteorhodopsin-containing sea ice bacterium Glaciecola punicea ACAM 611T.</title>
        <authorList>
            <person name="Qin Q.-L."/>
            <person name="Xie B.-B."/>
            <person name="Shu Y.-L."/>
            <person name="Rong J.-C."/>
            <person name="Zhao D.-L."/>
            <person name="Zhang X.-Y."/>
            <person name="Chen X.-L."/>
            <person name="Zhou B.-C."/>
            <person name="Zhanga Y.-Z."/>
        </authorList>
    </citation>
    <scope>NUCLEOTIDE SEQUENCE [LARGE SCALE GENOMIC DNA]</scope>
    <source>
        <strain evidence="4 5">ACAM 611</strain>
    </source>
</reference>
<keyword evidence="5" id="KW-1185">Reference proteome</keyword>
<evidence type="ECO:0000256" key="3">
    <source>
        <dbReference type="SAM" id="SignalP"/>
    </source>
</evidence>
<dbReference type="STRING" id="56804.BAE46_10675"/>
<dbReference type="GO" id="GO:0009092">
    <property type="term" value="P:homoserine metabolic process"/>
    <property type="evidence" value="ECO:0007669"/>
    <property type="project" value="TreeGrafter"/>
</dbReference>
<gene>
    <name evidence="4" type="primary">metX</name>
    <name evidence="4" type="ORF">GPUN_0321</name>
</gene>
<proteinExistence type="inferred from homology"/>
<comment type="caution">
    <text evidence="1">Lacks conserved residue(s) required for the propagation of feature annotation.</text>
</comment>
<dbReference type="SUPFAM" id="SSF53474">
    <property type="entry name" value="alpha/beta-Hydrolases"/>
    <property type="match status" value="1"/>
</dbReference>
<protein>
    <recommendedName>
        <fullName evidence="1">Probable acyltransferase</fullName>
        <ecNumber evidence="1">2.3.1.-</ecNumber>
    </recommendedName>
</protein>
<organism evidence="4 5">
    <name type="scientific">Glaciecola punicea ACAM 611</name>
    <dbReference type="NCBI Taxonomy" id="1121923"/>
    <lineage>
        <taxon>Bacteria</taxon>
        <taxon>Pseudomonadati</taxon>
        <taxon>Pseudomonadota</taxon>
        <taxon>Gammaproteobacteria</taxon>
        <taxon>Alteromonadales</taxon>
        <taxon>Alteromonadaceae</taxon>
        <taxon>Glaciecola</taxon>
    </lineage>
</organism>
<name>H5T842_9ALTE</name>
<dbReference type="ESTHER" id="9alte-h5t842">
    <property type="family name" value="Homoserine_transacetylase"/>
</dbReference>